<feature type="non-terminal residue" evidence="1">
    <location>
        <position position="1"/>
    </location>
</feature>
<dbReference type="VEuPathDB" id="FungiDB:PSHT_15199"/>
<protein>
    <submittedName>
        <fullName evidence="1">Uncharacterized protein</fullName>
    </submittedName>
</protein>
<dbReference type="VEuPathDB" id="FungiDB:PSTT_16323"/>
<name>A0A2S4UDG0_9BASI</name>
<dbReference type="EMBL" id="PKSL01000352">
    <property type="protein sequence ID" value="POV95290.1"/>
    <property type="molecule type" value="Genomic_DNA"/>
</dbReference>
<dbReference type="PANTHER" id="PTHR33069:SF3">
    <property type="entry name" value="DYNEIN HEAVY CHAIN TAIL DOMAIN-CONTAINING PROTEIN"/>
    <property type="match status" value="1"/>
</dbReference>
<keyword evidence="2" id="KW-1185">Reference proteome</keyword>
<accession>A0A2S4UDG0</accession>
<sequence>LVIDGFESIRRKYGSSRLPPDQAYIQGPPYTLPIGRIKVESNVILLKELLSDLLPLLARQLGTLSLLLNPEEIRKDPGSNLMRLLELQPALHLNMTRVTNSIALISPRPLQTVDRVDDQELKRFKSYWLNELADDLIEIRFHVSCICYATCTDIEGLDLCMVYEFLEETGDTDPSVCKDFIEEAIDYINTAIKTVEGAYGMTRHLGRAIGSLGKMSGSDPSPSSTTSEPAEDFELRFRQQGQLVIDGFKSLMSKHGNDSVGPDQACIFQEVTPALSTEKVESNEVLLNELLSQLLPLLAGQLNTLSLSLNPEDIRRDPGSKLSRLLELQLAIDNSMTRVAYYMALICPRPLHTLDRVDDNKLERFKSHWLNKLVESIEHMQFQVAVALNAACEHIEALNLCIVHESMEDTASDFTDSLAPSFYEDLIHKALIVINSTIKLRSESELIFASRSWEQGVHGMTQKLREAIGSLGAEVTRWNTIDTRMFSEAAGTLASRFEAPKLLFLVHVIPLIQEIDLDYYENWFATWNTQFGLAINNFQYYARSFDHIPG</sequence>
<comment type="caution">
    <text evidence="1">The sequence shown here is derived from an EMBL/GenBank/DDBJ whole genome shotgun (WGS) entry which is preliminary data.</text>
</comment>
<gene>
    <name evidence="1" type="ORF">PSTT_16323</name>
</gene>
<dbReference type="AlphaFoldDB" id="A0A2S4UDG0"/>
<evidence type="ECO:0000313" key="2">
    <source>
        <dbReference type="Proteomes" id="UP000239156"/>
    </source>
</evidence>
<reference evidence="1" key="1">
    <citation type="submission" date="2017-12" db="EMBL/GenBank/DDBJ databases">
        <title>Gene loss provides genomic basis for host adaptation in cereal stripe rust fungi.</title>
        <authorList>
            <person name="Xia C."/>
        </authorList>
    </citation>
    <scope>NUCLEOTIDE SEQUENCE [LARGE SCALE GENOMIC DNA]</scope>
    <source>
        <strain evidence="1">93-210</strain>
    </source>
</reference>
<dbReference type="PANTHER" id="PTHR33069">
    <property type="entry name" value="CHROMOSOME 7, WHOLE GENOME SHOTGUN SEQUENCE-RELATED"/>
    <property type="match status" value="1"/>
</dbReference>
<feature type="non-terminal residue" evidence="1">
    <location>
        <position position="550"/>
    </location>
</feature>
<dbReference type="Proteomes" id="UP000239156">
    <property type="component" value="Unassembled WGS sequence"/>
</dbReference>
<evidence type="ECO:0000313" key="1">
    <source>
        <dbReference type="EMBL" id="POV95290.1"/>
    </source>
</evidence>
<proteinExistence type="predicted"/>
<organism evidence="1 2">
    <name type="scientific">Puccinia striiformis</name>
    <dbReference type="NCBI Taxonomy" id="27350"/>
    <lineage>
        <taxon>Eukaryota</taxon>
        <taxon>Fungi</taxon>
        <taxon>Dikarya</taxon>
        <taxon>Basidiomycota</taxon>
        <taxon>Pucciniomycotina</taxon>
        <taxon>Pucciniomycetes</taxon>
        <taxon>Pucciniales</taxon>
        <taxon>Pucciniaceae</taxon>
        <taxon>Puccinia</taxon>
    </lineage>
</organism>